<gene>
    <name evidence="2" type="ORF">ACE1CI_01945</name>
</gene>
<protein>
    <submittedName>
        <fullName evidence="2">CHAT domain-containing protein</fullName>
    </submittedName>
</protein>
<dbReference type="Pfam" id="PF08238">
    <property type="entry name" value="Sel1"/>
    <property type="match status" value="6"/>
</dbReference>
<comment type="caution">
    <text evidence="2">The sequence shown here is derived from an EMBL/GenBank/DDBJ whole genome shotgun (WGS) entry which is preliminary data.</text>
</comment>
<dbReference type="PANTHER" id="PTHR10098:SF108">
    <property type="entry name" value="TETRATRICOPEPTIDE REPEAT PROTEIN 28"/>
    <property type="match status" value="1"/>
</dbReference>
<feature type="domain" description="CHAT" evidence="1">
    <location>
        <begin position="748"/>
        <end position="1046"/>
    </location>
</feature>
<dbReference type="SUPFAM" id="SSF48452">
    <property type="entry name" value="TPR-like"/>
    <property type="match status" value="2"/>
</dbReference>
<dbReference type="EMBL" id="JBHFNR010000015">
    <property type="protein sequence ID" value="MFB2891683.1"/>
    <property type="molecule type" value="Genomic_DNA"/>
</dbReference>
<evidence type="ECO:0000259" key="1">
    <source>
        <dbReference type="Pfam" id="PF12770"/>
    </source>
</evidence>
<name>A0ABV4XIZ1_9CYAN</name>
<organism evidence="2 3">
    <name type="scientific">Floridaenema flaviceps BLCC-F50</name>
    <dbReference type="NCBI Taxonomy" id="3153642"/>
    <lineage>
        <taxon>Bacteria</taxon>
        <taxon>Bacillati</taxon>
        <taxon>Cyanobacteriota</taxon>
        <taxon>Cyanophyceae</taxon>
        <taxon>Oscillatoriophycideae</taxon>
        <taxon>Aerosakkonematales</taxon>
        <taxon>Aerosakkonemataceae</taxon>
        <taxon>Floridanema</taxon>
        <taxon>Floridanema flaviceps</taxon>
    </lineage>
</organism>
<dbReference type="SMART" id="SM00028">
    <property type="entry name" value="TPR"/>
    <property type="match status" value="8"/>
</dbReference>
<dbReference type="InterPro" id="IPR024983">
    <property type="entry name" value="CHAT_dom"/>
</dbReference>
<evidence type="ECO:0000313" key="2">
    <source>
        <dbReference type="EMBL" id="MFB2891683.1"/>
    </source>
</evidence>
<dbReference type="InterPro" id="IPR019734">
    <property type="entry name" value="TPR_rpt"/>
</dbReference>
<sequence>MINEKRQEAYLALVQSLLSCPSGEESQILNAHSDLIDEGLLEAISQVIKVLKERGEENAADFLKDLAHQLAEEVVEFSTFDMSSNLDRDPQFALLMQLLQATADGDPQTLYQRLQENSDKLDNKFITLLREWAKTTLTEIEKGLEIAPAIGNFSSFISQFPLGNPAINQEIALVGYEAIAQVFTRDILPEYWAMNQANLGNVYYFRIVGDRAENLELAIRYYEAALEIYTRHDSPDQWASIQTNLGEVYRHRIQGEKAKNLEQAIRCGQLALEARTSIDFPQQWAATQNNLGLAYWERIWGEKAENLEIAIACYQSALEVRTREEFPQQWADTQNNLGLIYVERIRGEQEENLEAAIRCYQASLEIRTLETFPFAWAQTQNNLGNAYYRFQKERADRLDRAIRCYKEALRVYTCETLPEQWAMVQNNLGEAYRNRIHGDKAENIEEAIAYFSAALTVYTRAAFPKDWAMVQNGLGIAYLNRLCGKQSENLHLAIHHLSKALEIHTREAFPQDYVVTKFNLGVAYQDAQRFPQALDAFVTAIDTVEFLRAETVSGVGGEIDKTRLAESWNDLYRRTVEICLRLGYNDKALEYVERSKTRNLVELIFSRDFNSIFPSQVAIQLQQLQQEIVSSQSRLQTGTADDPTALVKRLQQLRQQQKALQDRYFPIGAGFKLEPFKQTLGETTAIIQWYFTSEGFQTFIVTRHSTQPIVLSYDAMAMERLEKWARAYLRLYNRSNSQWWRIQLPSRLQKLAEILRFDEILTKLPQNCDELILVPHQALHLFPLYALPVRGEACLLDCFDKGIRYAPSCQLLQLAQTRQRPDFTRLFAVQNPTNDLGYTNVEMTAIQGYFDTADVLKQGAATKVAFQEISLKTSHCIHFSCHGYFDLDEPLESGLKLADAPLTLREILELDLGQCRLVTLSACETGFIDFTSLSDEYIGLPNGFLYAGSPNVVSSLWTVDDKSTAFLMIRFYQNLHQGLSVALSLNQSQIWLRNITKLELEKWIEEDGLLLDRTQKINLKRKVKLMPDEAQPFKSPFYWAAFCAVG</sequence>
<accession>A0ABV4XIZ1</accession>
<reference evidence="2 3" key="1">
    <citation type="submission" date="2024-09" db="EMBL/GenBank/DDBJ databases">
        <title>Floridaenema gen nov. (Aerosakkonemataceae, Aerosakkonematales ord. nov., Cyanobacteria) from benthic tropical and subtropical fresh waters, with the description of four new species.</title>
        <authorList>
            <person name="Moretto J.A."/>
            <person name="Berthold D.E."/>
            <person name="Lefler F.W."/>
            <person name="Huang I.-S."/>
            <person name="Laughinghouse H. IV."/>
        </authorList>
    </citation>
    <scope>NUCLEOTIDE SEQUENCE [LARGE SCALE GENOMIC DNA]</scope>
    <source>
        <strain evidence="2 3">BLCC-F50</strain>
    </source>
</reference>
<dbReference type="Proteomes" id="UP001576784">
    <property type="component" value="Unassembled WGS sequence"/>
</dbReference>
<dbReference type="PANTHER" id="PTHR10098">
    <property type="entry name" value="RAPSYN-RELATED"/>
    <property type="match status" value="1"/>
</dbReference>
<dbReference type="Gene3D" id="1.25.40.10">
    <property type="entry name" value="Tetratricopeptide repeat domain"/>
    <property type="match status" value="3"/>
</dbReference>
<dbReference type="InterPro" id="IPR011990">
    <property type="entry name" value="TPR-like_helical_dom_sf"/>
</dbReference>
<dbReference type="PROSITE" id="PS51257">
    <property type="entry name" value="PROKAR_LIPOPROTEIN"/>
    <property type="match status" value="1"/>
</dbReference>
<dbReference type="Pfam" id="PF12770">
    <property type="entry name" value="CHAT"/>
    <property type="match status" value="1"/>
</dbReference>
<keyword evidence="3" id="KW-1185">Reference proteome</keyword>
<dbReference type="RefSeq" id="WP_413261358.1">
    <property type="nucleotide sequence ID" value="NZ_JBHFNR010000015.1"/>
</dbReference>
<evidence type="ECO:0000313" key="3">
    <source>
        <dbReference type="Proteomes" id="UP001576784"/>
    </source>
</evidence>
<dbReference type="InterPro" id="IPR006597">
    <property type="entry name" value="Sel1-like"/>
</dbReference>
<proteinExistence type="predicted"/>